<dbReference type="InterPro" id="IPR037171">
    <property type="entry name" value="NagB/RpiA_transferase-like"/>
</dbReference>
<dbReference type="InterPro" id="IPR006148">
    <property type="entry name" value="Glc/Gal-6P_isomerase"/>
</dbReference>
<dbReference type="EMBL" id="JAVDQD010000004">
    <property type="protein sequence ID" value="MDR6240259.1"/>
    <property type="molecule type" value="Genomic_DNA"/>
</dbReference>
<dbReference type="InterPro" id="IPR024078">
    <property type="entry name" value="LmbE-like_dom_sf"/>
</dbReference>
<keyword evidence="3" id="KW-0378">Hydrolase</keyword>
<dbReference type="PANTHER" id="PTHR42892">
    <property type="entry name" value="GLUCOSAMINE-6-PHOSPHATE DEAMINASE-LIKE PROTEIN BT_0258-RELATED"/>
    <property type="match status" value="1"/>
</dbReference>
<dbReference type="InterPro" id="IPR052960">
    <property type="entry name" value="GlcN6P_deaminase-like"/>
</dbReference>
<reference evidence="3" key="1">
    <citation type="submission" date="2023-07" db="EMBL/GenBank/DDBJ databases">
        <title>Genomic Encyclopedia of Type Strains, Phase IV (KMG-IV): sequencing the most valuable type-strain genomes for metagenomic binning, comparative biology and taxonomic classification.</title>
        <authorList>
            <person name="Goeker M."/>
        </authorList>
    </citation>
    <scope>NUCLEOTIDE SEQUENCE</scope>
    <source>
        <strain evidence="3">DSM 26174</strain>
    </source>
</reference>
<dbReference type="SUPFAM" id="SSF100950">
    <property type="entry name" value="NagB/RpiA/CoA transferase-like"/>
    <property type="match status" value="1"/>
</dbReference>
<protein>
    <recommendedName>
        <fullName evidence="1">Glucosamine-6-phosphate deaminase</fullName>
        <ecNumber evidence="1">3.5.99.6</ecNumber>
    </recommendedName>
</protein>
<evidence type="ECO:0000313" key="3">
    <source>
        <dbReference type="EMBL" id="MDR6240259.1"/>
    </source>
</evidence>
<accession>A0AAE3XRR4</accession>
<evidence type="ECO:0000313" key="4">
    <source>
        <dbReference type="Proteomes" id="UP001185092"/>
    </source>
</evidence>
<dbReference type="InterPro" id="IPR004547">
    <property type="entry name" value="Glucosamine6P_isomerase"/>
</dbReference>
<dbReference type="GO" id="GO:0005975">
    <property type="term" value="P:carbohydrate metabolic process"/>
    <property type="evidence" value="ECO:0007669"/>
    <property type="project" value="InterPro"/>
</dbReference>
<comment type="caution">
    <text evidence="3">The sequence shown here is derived from an EMBL/GenBank/DDBJ whole genome shotgun (WGS) entry which is preliminary data.</text>
</comment>
<dbReference type="NCBIfam" id="TIGR00502">
    <property type="entry name" value="nagB"/>
    <property type="match status" value="1"/>
</dbReference>
<organism evidence="3 4">
    <name type="scientific">Aureibacter tunicatorum</name>
    <dbReference type="NCBI Taxonomy" id="866807"/>
    <lineage>
        <taxon>Bacteria</taxon>
        <taxon>Pseudomonadati</taxon>
        <taxon>Bacteroidota</taxon>
        <taxon>Cytophagia</taxon>
        <taxon>Cytophagales</taxon>
        <taxon>Persicobacteraceae</taxon>
        <taxon>Aureibacter</taxon>
    </lineage>
</organism>
<gene>
    <name evidence="3" type="ORF">HNQ88_003325</name>
</gene>
<dbReference type="PANTHER" id="PTHR42892:SF1">
    <property type="entry name" value="GLUCOSAMINE-6-PHOSPHATE ISOMERASE"/>
    <property type="match status" value="1"/>
</dbReference>
<name>A0AAE3XRR4_9BACT</name>
<dbReference type="CDD" id="cd01399">
    <property type="entry name" value="GlcN6P_deaminase"/>
    <property type="match status" value="1"/>
</dbReference>
<dbReference type="Gene3D" id="3.40.50.1360">
    <property type="match status" value="1"/>
</dbReference>
<dbReference type="Pfam" id="PF01182">
    <property type="entry name" value="Glucosamine_iso"/>
    <property type="match status" value="1"/>
</dbReference>
<dbReference type="InterPro" id="IPR003737">
    <property type="entry name" value="GlcNAc_PI_deacetylase-related"/>
</dbReference>
<dbReference type="RefSeq" id="WP_309940160.1">
    <property type="nucleotide sequence ID" value="NZ_AP025305.1"/>
</dbReference>
<dbReference type="NCBIfam" id="NF002557">
    <property type="entry name" value="PRK02122.1"/>
    <property type="match status" value="1"/>
</dbReference>
<dbReference type="Gene3D" id="3.40.50.10320">
    <property type="entry name" value="LmbE-like"/>
    <property type="match status" value="1"/>
</dbReference>
<dbReference type="GO" id="GO:0006046">
    <property type="term" value="P:N-acetylglucosamine catabolic process"/>
    <property type="evidence" value="ECO:0007669"/>
    <property type="project" value="UniProtKB-UniRule"/>
</dbReference>
<dbReference type="Pfam" id="PF02585">
    <property type="entry name" value="PIG-L"/>
    <property type="match status" value="1"/>
</dbReference>
<dbReference type="SUPFAM" id="SSF102588">
    <property type="entry name" value="LmbE-like"/>
    <property type="match status" value="1"/>
</dbReference>
<keyword evidence="4" id="KW-1185">Reference proteome</keyword>
<feature type="domain" description="Glucosamine/galactosamine-6-phosphate isomerase" evidence="2">
    <location>
        <begin position="90"/>
        <end position="312"/>
    </location>
</feature>
<dbReference type="EC" id="3.5.99.6" evidence="1"/>
<dbReference type="Proteomes" id="UP001185092">
    <property type="component" value="Unassembled WGS sequence"/>
</dbReference>
<proteinExistence type="predicted"/>
<evidence type="ECO:0000256" key="1">
    <source>
        <dbReference type="NCBIfam" id="TIGR00502"/>
    </source>
</evidence>
<sequence length="708" mass="81045">MAFLSFNLTHQRDLIHSQTIEIIRPLDFVDYVNFSIDNRFISYIFKQKMEEQNKKSQTVDISFKQVGFSEETRFENVHTEIVSDSITGSKAVAKEIADLIREKDAKGEKCVLGLATGSSPVKVYEELIRMHKEEELSFKNVITFNLDEYYPMKKEDIQSYWHFMHENLFNHVDIQPDNINIPDGTLAMDEIIDFGKNYEAKIEACGGLDLQILGIGRTGHIGFNEPGSTETSRTRIITLDHITRVDAAKDFFGIDNVPRKAITMGVGTILHAKRIILMAWGHGKAPIIKETVEGRISTTVPATYLQQHSNTTFVVDQEASSELTRFQTPWLVGDCDWEDESLKKQAVFWLCKHLGKPLLKLTDRDYNDYGMSAMLAQEGSAYSINIRMFNELQHTITGWPGGKPNTDDTYRPERAAPSQKRVIVFSPHPDDDVISMGGTFIRLSEQGHDVHVAYQTSGNIAVNDHDALRFSEFVSDYFKKSGEDSCNAAEDLYSNTLNDHNEKINSNLEVDSPRVRLIKGLIRRGEAKAGARYCGVKDENIHFLDLPFYETGKVKKAPIGPKDIEIIENLIKEVKPHQIFAAGDLADPHGTHKVCLDAIFAALENLKHEEYMKDCWVWLYRGAWHEWDTHEIEMAVPISPDELYRKRQAIFFHQSQKDNVVFQGNDKREFWQRAEERNRTTAKSFNDLGLAEYEAIEAFRRYHFLDNE</sequence>
<evidence type="ECO:0000259" key="2">
    <source>
        <dbReference type="Pfam" id="PF01182"/>
    </source>
</evidence>
<dbReference type="GO" id="GO:0004342">
    <property type="term" value="F:glucosamine-6-phosphate deaminase activity"/>
    <property type="evidence" value="ECO:0007669"/>
    <property type="project" value="UniProtKB-UniRule"/>
</dbReference>
<dbReference type="AlphaFoldDB" id="A0AAE3XRR4"/>